<evidence type="ECO:0008006" key="12">
    <source>
        <dbReference type="Google" id="ProtNLM"/>
    </source>
</evidence>
<evidence type="ECO:0000256" key="9">
    <source>
        <dbReference type="SAM" id="SignalP"/>
    </source>
</evidence>
<evidence type="ECO:0000313" key="10">
    <source>
        <dbReference type="EMBL" id="TXL62163.1"/>
    </source>
</evidence>
<organism evidence="10 11">
    <name type="scientific">Aeromicrobium terrae</name>
    <dbReference type="NCBI Taxonomy" id="2498846"/>
    <lineage>
        <taxon>Bacteria</taxon>
        <taxon>Bacillati</taxon>
        <taxon>Actinomycetota</taxon>
        <taxon>Actinomycetes</taxon>
        <taxon>Propionibacteriales</taxon>
        <taxon>Nocardioidaceae</taxon>
        <taxon>Aeromicrobium</taxon>
    </lineage>
</organism>
<dbReference type="EMBL" id="VDUX01000002">
    <property type="protein sequence ID" value="TXL62163.1"/>
    <property type="molecule type" value="Genomic_DNA"/>
</dbReference>
<evidence type="ECO:0000256" key="3">
    <source>
        <dbReference type="ARBA" id="ARBA00022651"/>
    </source>
</evidence>
<dbReference type="InterPro" id="IPR029058">
    <property type="entry name" value="AB_hydrolase_fold"/>
</dbReference>
<dbReference type="InterPro" id="IPR000801">
    <property type="entry name" value="Esterase-like"/>
</dbReference>
<dbReference type="InterPro" id="IPR043595">
    <property type="entry name" value="FaeB/C/D"/>
</dbReference>
<keyword evidence="5" id="KW-0378">Hydrolase</keyword>
<dbReference type="AlphaFoldDB" id="A0A5C8NNW0"/>
<name>A0A5C8NNW0_9ACTN</name>
<dbReference type="OrthoDB" id="9767239at2"/>
<keyword evidence="11" id="KW-1185">Reference proteome</keyword>
<dbReference type="PANTHER" id="PTHR38050">
    <property type="match status" value="1"/>
</dbReference>
<reference evidence="10 11" key="1">
    <citation type="submission" date="2019-06" db="EMBL/GenBank/DDBJ databases">
        <title>Aeromicrobium sp. nov., isolated from a maize field.</title>
        <authorList>
            <person name="Lin S.-Y."/>
            <person name="Tsai C.-F."/>
            <person name="Young C.-C."/>
        </authorList>
    </citation>
    <scope>NUCLEOTIDE SEQUENCE [LARGE SCALE GENOMIC DNA]</scope>
    <source>
        <strain evidence="10 11">CC-CFT486</strain>
    </source>
</reference>
<evidence type="ECO:0000256" key="6">
    <source>
        <dbReference type="ARBA" id="ARBA00023277"/>
    </source>
</evidence>
<evidence type="ECO:0000256" key="4">
    <source>
        <dbReference type="ARBA" id="ARBA00022729"/>
    </source>
</evidence>
<dbReference type="PANTHER" id="PTHR38050:SF2">
    <property type="entry name" value="FERULOYL ESTERASE C-RELATED"/>
    <property type="match status" value="1"/>
</dbReference>
<protein>
    <recommendedName>
        <fullName evidence="12">Polyhydroxybutyrate depolymerase</fullName>
    </recommendedName>
</protein>
<evidence type="ECO:0000256" key="2">
    <source>
        <dbReference type="ARBA" id="ARBA00022525"/>
    </source>
</evidence>
<keyword evidence="2" id="KW-0964">Secreted</keyword>
<proteinExistence type="predicted"/>
<feature type="compositionally biased region" description="Polar residues" evidence="8">
    <location>
        <begin position="283"/>
        <end position="296"/>
    </location>
</feature>
<evidence type="ECO:0000256" key="1">
    <source>
        <dbReference type="ARBA" id="ARBA00004613"/>
    </source>
</evidence>
<comment type="caution">
    <text evidence="10">The sequence shown here is derived from an EMBL/GenBank/DDBJ whole genome shotgun (WGS) entry which is preliminary data.</text>
</comment>
<evidence type="ECO:0000256" key="7">
    <source>
        <dbReference type="ARBA" id="ARBA00023326"/>
    </source>
</evidence>
<comment type="subcellular location">
    <subcellularLocation>
        <location evidence="1">Secreted</location>
    </subcellularLocation>
</comment>
<evidence type="ECO:0000256" key="5">
    <source>
        <dbReference type="ARBA" id="ARBA00022801"/>
    </source>
</evidence>
<sequence length="320" mass="34964">MRRVLAVALLLISATLVSCGRTTVLKTADDVCDPVRSLETGTTEHTIDVDGRARTYVMHLPEDYDGAEPIPVMFLFHGFGGDPKTLLDTTKMTDVADDEDFAVVAPQGAGLIPSWQFEDRDGQPSADITFTHELLRKVEQEACVDKNRVYAAGFSNGSVLTLALACEKSRDFAAFAAVSGPYYEPKCAEAPPRPILYFHGLRDVVVPFNGAKKTVIGPLPGVTDTLESWADHDRCVRPAVTTRAAEHVRHDRWFGCAAGSTVESYVITNGGHRWPGGVDVPTPGSSNRRNPNQGIMTQEIDASKLIWDFVRMHRDGRLGP</sequence>
<accession>A0A5C8NNW0</accession>
<dbReference type="Proteomes" id="UP000321571">
    <property type="component" value="Unassembled WGS sequence"/>
</dbReference>
<keyword evidence="7" id="KW-0624">Polysaccharide degradation</keyword>
<dbReference type="SUPFAM" id="SSF53474">
    <property type="entry name" value="alpha/beta-Hydrolases"/>
    <property type="match status" value="1"/>
</dbReference>
<dbReference type="GO" id="GO:0005576">
    <property type="term" value="C:extracellular region"/>
    <property type="evidence" value="ECO:0007669"/>
    <property type="project" value="UniProtKB-SubCell"/>
</dbReference>
<dbReference type="PROSITE" id="PS51257">
    <property type="entry name" value="PROKAR_LIPOPROTEIN"/>
    <property type="match status" value="1"/>
</dbReference>
<feature type="chain" id="PRO_5039467078" description="Polyhydroxybutyrate depolymerase" evidence="9">
    <location>
        <begin position="20"/>
        <end position="320"/>
    </location>
</feature>
<keyword evidence="6" id="KW-0119">Carbohydrate metabolism</keyword>
<keyword evidence="3" id="KW-0858">Xylan degradation</keyword>
<gene>
    <name evidence="10" type="ORF">FHP06_05525</name>
</gene>
<keyword evidence="4 9" id="KW-0732">Signal</keyword>
<dbReference type="GO" id="GO:0045493">
    <property type="term" value="P:xylan catabolic process"/>
    <property type="evidence" value="ECO:0007669"/>
    <property type="project" value="UniProtKB-KW"/>
</dbReference>
<dbReference type="Gene3D" id="3.40.50.1820">
    <property type="entry name" value="alpha/beta hydrolase"/>
    <property type="match status" value="1"/>
</dbReference>
<feature type="region of interest" description="Disordered" evidence="8">
    <location>
        <begin position="275"/>
        <end position="297"/>
    </location>
</feature>
<dbReference type="Pfam" id="PF00756">
    <property type="entry name" value="Esterase"/>
    <property type="match status" value="1"/>
</dbReference>
<dbReference type="RefSeq" id="WP_147684585.1">
    <property type="nucleotide sequence ID" value="NZ_VDUX01000002.1"/>
</dbReference>
<dbReference type="GO" id="GO:0030600">
    <property type="term" value="F:feruloyl esterase activity"/>
    <property type="evidence" value="ECO:0007669"/>
    <property type="project" value="InterPro"/>
</dbReference>
<feature type="signal peptide" evidence="9">
    <location>
        <begin position="1"/>
        <end position="19"/>
    </location>
</feature>
<evidence type="ECO:0000256" key="8">
    <source>
        <dbReference type="SAM" id="MobiDB-lite"/>
    </source>
</evidence>
<evidence type="ECO:0000313" key="11">
    <source>
        <dbReference type="Proteomes" id="UP000321571"/>
    </source>
</evidence>